<keyword evidence="3" id="KW-1185">Reference proteome</keyword>
<protein>
    <submittedName>
        <fullName evidence="2">Uncharacterized protein</fullName>
    </submittedName>
</protein>
<reference evidence="3" key="1">
    <citation type="journal article" date="2023" name="Commun. Biol.">
        <title>Genome analysis of Parmales, the sister group of diatoms, reveals the evolutionary specialization of diatoms from phago-mixotrophs to photoautotrophs.</title>
        <authorList>
            <person name="Ban H."/>
            <person name="Sato S."/>
            <person name="Yoshikawa S."/>
            <person name="Yamada K."/>
            <person name="Nakamura Y."/>
            <person name="Ichinomiya M."/>
            <person name="Sato N."/>
            <person name="Blanc-Mathieu R."/>
            <person name="Endo H."/>
            <person name="Kuwata A."/>
            <person name="Ogata H."/>
        </authorList>
    </citation>
    <scope>NUCLEOTIDE SEQUENCE [LARGE SCALE GENOMIC DNA]</scope>
</reference>
<dbReference type="AlphaFoldDB" id="A0A9W7L7K4"/>
<sequence>EKRDEESAKKLVAASAILAMCEERTPGVGLQIAVDFINSQRFLLGLKEIDNRGYESKAALTQHFHPAEKRKELTEEQIDHESKDSFKGSPDMCIYAFMISIEGGKPSNLQVKEGADKEEKERAREGTAGQLARFVEKAISKLREQLSNMINARDGGGGSYTNILGFGCAALCVQVPGTEHRYFEVENNEDLESVFHKFCAACLATTQK</sequence>
<gene>
    <name evidence="2" type="ORF">TrCOL_g10783</name>
</gene>
<dbReference type="Proteomes" id="UP001165065">
    <property type="component" value="Unassembled WGS sequence"/>
</dbReference>
<proteinExistence type="predicted"/>
<organism evidence="2 3">
    <name type="scientific">Triparma columacea</name>
    <dbReference type="NCBI Taxonomy" id="722753"/>
    <lineage>
        <taxon>Eukaryota</taxon>
        <taxon>Sar</taxon>
        <taxon>Stramenopiles</taxon>
        <taxon>Ochrophyta</taxon>
        <taxon>Bolidophyceae</taxon>
        <taxon>Parmales</taxon>
        <taxon>Triparmaceae</taxon>
        <taxon>Triparma</taxon>
    </lineage>
</organism>
<feature type="region of interest" description="Disordered" evidence="1">
    <location>
        <begin position="108"/>
        <end position="127"/>
    </location>
</feature>
<comment type="caution">
    <text evidence="2">The sequence shown here is derived from an EMBL/GenBank/DDBJ whole genome shotgun (WGS) entry which is preliminary data.</text>
</comment>
<evidence type="ECO:0000313" key="2">
    <source>
        <dbReference type="EMBL" id="GMI35820.1"/>
    </source>
</evidence>
<accession>A0A9W7L7K4</accession>
<feature type="non-terminal residue" evidence="2">
    <location>
        <position position="208"/>
    </location>
</feature>
<evidence type="ECO:0000256" key="1">
    <source>
        <dbReference type="SAM" id="MobiDB-lite"/>
    </source>
</evidence>
<feature type="compositionally biased region" description="Basic and acidic residues" evidence="1">
    <location>
        <begin position="113"/>
        <end position="125"/>
    </location>
</feature>
<name>A0A9W7L7K4_9STRA</name>
<evidence type="ECO:0000313" key="3">
    <source>
        <dbReference type="Proteomes" id="UP001165065"/>
    </source>
</evidence>
<dbReference type="EMBL" id="BRYA01000926">
    <property type="protein sequence ID" value="GMI35820.1"/>
    <property type="molecule type" value="Genomic_DNA"/>
</dbReference>